<dbReference type="Gene3D" id="3.40.50.720">
    <property type="entry name" value="NAD(P)-binding Rossmann-like Domain"/>
    <property type="match status" value="1"/>
</dbReference>
<dbReference type="Pfam" id="PF16363">
    <property type="entry name" value="GDP_Man_Dehyd"/>
    <property type="match status" value="1"/>
</dbReference>
<evidence type="ECO:0000313" key="3">
    <source>
        <dbReference type="Proteomes" id="UP000248557"/>
    </source>
</evidence>
<dbReference type="PANTHER" id="PTHR43245:SF13">
    <property type="entry name" value="UDP-D-APIOSE_UDP-D-XYLOSE SYNTHASE 2"/>
    <property type="match status" value="1"/>
</dbReference>
<organism evidence="2 3">
    <name type="scientific">Methanosphaera stadtmanae</name>
    <dbReference type="NCBI Taxonomy" id="2317"/>
    <lineage>
        <taxon>Archaea</taxon>
        <taxon>Methanobacteriati</taxon>
        <taxon>Methanobacteriota</taxon>
        <taxon>Methanomada group</taxon>
        <taxon>Methanobacteria</taxon>
        <taxon>Methanobacteriales</taxon>
        <taxon>Methanobacteriaceae</taxon>
        <taxon>Methanosphaera</taxon>
    </lineage>
</organism>
<reference evidence="2 3" key="1">
    <citation type="submission" date="2017-05" db="EMBL/GenBank/DDBJ databases">
        <title>Host range expansion of the Methanosphaera genus to humans and monogastric animals involves recent and extensive reduction in genome content.</title>
        <authorList>
            <person name="Hoedt E.C."/>
            <person name="Volmer J.G."/>
            <person name="Parks D.H."/>
            <person name="Rosewarne C.P."/>
            <person name="Denman S.E."/>
            <person name="Mcsweeney C.S."/>
            <person name="O Cuiv P."/>
            <person name="Hugenholtz P."/>
            <person name="Tyson G.W."/>
            <person name="Morrison M."/>
        </authorList>
    </citation>
    <scope>NUCLEOTIDE SEQUENCE [LARGE SCALE GENOMIC DNA]</scope>
    <source>
        <strain evidence="2 3">PA5</strain>
    </source>
</reference>
<name>A0A328QAS2_9EURY</name>
<sequence length="315" mass="35294">MEDLRCVVTGGAGFIGSHITETLLENNVSKVTIIDNMTTGNIENLKNLDHDRIELVCGDIRTLDMKPILENHDYLFHEAALISVFESIEQPKATNKTNIDGSFNVLQAAYESNIKKVISASSAAVYGETEVLPNVETLPLQPLSPYAVSKALLELYSYTFTQTYHLPTACLRYFNVFGPRQKADSPYSGVIPKFISALLNNETPVIYGDGEQTRDFIYVKNIAKANYEVAINDVTGVFNIAHGKTTTINELLEIICEIMGYDCNPKYLPQKDGDIRDSVADISKAEETFGFKSEHDFKKELKETINYYVNKFNEE</sequence>
<dbReference type="SUPFAM" id="SSF51735">
    <property type="entry name" value="NAD(P)-binding Rossmann-fold domains"/>
    <property type="match status" value="1"/>
</dbReference>
<dbReference type="InterPro" id="IPR016040">
    <property type="entry name" value="NAD(P)-bd_dom"/>
</dbReference>
<dbReference type="AlphaFoldDB" id="A0A328QAS2"/>
<dbReference type="InterPro" id="IPR036291">
    <property type="entry name" value="NAD(P)-bd_dom_sf"/>
</dbReference>
<protein>
    <submittedName>
        <fullName evidence="2">GDP-mannose 4,6-dehydratase</fullName>
    </submittedName>
</protein>
<dbReference type="GeneID" id="3855185"/>
<evidence type="ECO:0000259" key="1">
    <source>
        <dbReference type="Pfam" id="PF16363"/>
    </source>
</evidence>
<dbReference type="RefSeq" id="WP_011405685.1">
    <property type="nucleotide sequence ID" value="NZ_CAUHHK010000006.1"/>
</dbReference>
<feature type="domain" description="NAD(P)-binding" evidence="1">
    <location>
        <begin position="8"/>
        <end position="303"/>
    </location>
</feature>
<dbReference type="Gene3D" id="3.90.25.10">
    <property type="entry name" value="UDP-galactose 4-epimerase, domain 1"/>
    <property type="match status" value="1"/>
</dbReference>
<evidence type="ECO:0000313" key="2">
    <source>
        <dbReference type="EMBL" id="RAP03768.1"/>
    </source>
</evidence>
<dbReference type="EMBL" id="NGJK01000005">
    <property type="protein sequence ID" value="RAP03768.1"/>
    <property type="molecule type" value="Genomic_DNA"/>
</dbReference>
<proteinExistence type="predicted"/>
<comment type="caution">
    <text evidence="2">The sequence shown here is derived from an EMBL/GenBank/DDBJ whole genome shotgun (WGS) entry which is preliminary data.</text>
</comment>
<accession>A0A328QAS2</accession>
<dbReference type="PRINTS" id="PR01713">
    <property type="entry name" value="NUCEPIMERASE"/>
</dbReference>
<dbReference type="PANTHER" id="PTHR43245">
    <property type="entry name" value="BIFUNCTIONAL POLYMYXIN RESISTANCE PROTEIN ARNA"/>
    <property type="match status" value="1"/>
</dbReference>
<dbReference type="InterPro" id="IPR050177">
    <property type="entry name" value="Lipid_A_modif_metabolic_enz"/>
</dbReference>
<dbReference type="Proteomes" id="UP000248557">
    <property type="component" value="Unassembled WGS sequence"/>
</dbReference>
<dbReference type="OMA" id="IGCPKKA"/>
<gene>
    <name evidence="2" type="ORF">CA615_00335</name>
</gene>